<organism evidence="8 9">
    <name type="scientific">Canavalia gladiata</name>
    <name type="common">Sword bean</name>
    <name type="synonym">Dolichos gladiatus</name>
    <dbReference type="NCBI Taxonomy" id="3824"/>
    <lineage>
        <taxon>Eukaryota</taxon>
        <taxon>Viridiplantae</taxon>
        <taxon>Streptophyta</taxon>
        <taxon>Embryophyta</taxon>
        <taxon>Tracheophyta</taxon>
        <taxon>Spermatophyta</taxon>
        <taxon>Magnoliopsida</taxon>
        <taxon>eudicotyledons</taxon>
        <taxon>Gunneridae</taxon>
        <taxon>Pentapetalae</taxon>
        <taxon>rosids</taxon>
        <taxon>fabids</taxon>
        <taxon>Fabales</taxon>
        <taxon>Fabaceae</taxon>
        <taxon>Papilionoideae</taxon>
        <taxon>50 kb inversion clade</taxon>
        <taxon>NPAAA clade</taxon>
        <taxon>indigoferoid/millettioid clade</taxon>
        <taxon>Phaseoleae</taxon>
        <taxon>Canavalia</taxon>
    </lineage>
</organism>
<dbReference type="PANTHER" id="PTHR43009:SF6">
    <property type="entry name" value="HOMOGENTISATE PHYTYLTRANSFERASE 1, CHLOROPLASTIC"/>
    <property type="match status" value="1"/>
</dbReference>
<feature type="transmembrane region" description="Helical" evidence="7">
    <location>
        <begin position="194"/>
        <end position="214"/>
    </location>
</feature>
<evidence type="ECO:0000256" key="5">
    <source>
        <dbReference type="ARBA" id="ARBA00022989"/>
    </source>
</evidence>
<evidence type="ECO:0000256" key="4">
    <source>
        <dbReference type="ARBA" id="ARBA00022692"/>
    </source>
</evidence>
<dbReference type="Pfam" id="PF01040">
    <property type="entry name" value="UbiA"/>
    <property type="match status" value="1"/>
</dbReference>
<keyword evidence="6 7" id="KW-0472">Membrane</keyword>
<feature type="transmembrane region" description="Helical" evidence="7">
    <location>
        <begin position="161"/>
        <end position="182"/>
    </location>
</feature>
<evidence type="ECO:0000313" key="9">
    <source>
        <dbReference type="Proteomes" id="UP001367508"/>
    </source>
</evidence>
<proteinExistence type="inferred from homology"/>
<reference evidence="8 9" key="1">
    <citation type="submission" date="2024-01" db="EMBL/GenBank/DDBJ databases">
        <title>The genomes of 5 underutilized Papilionoideae crops provide insights into root nodulation and disease resistanc.</title>
        <authorList>
            <person name="Jiang F."/>
        </authorList>
    </citation>
    <scope>NUCLEOTIDE SEQUENCE [LARGE SCALE GENOMIC DNA]</scope>
    <source>
        <strain evidence="8">LVBAO_FW01</strain>
        <tissue evidence="8">Leaves</tissue>
    </source>
</reference>
<gene>
    <name evidence="8" type="ORF">VNO77_33874</name>
</gene>
<comment type="caution">
    <text evidence="8">The sequence shown here is derived from an EMBL/GenBank/DDBJ whole genome shotgun (WGS) entry which is preliminary data.</text>
</comment>
<evidence type="ECO:0000256" key="3">
    <source>
        <dbReference type="ARBA" id="ARBA00022679"/>
    </source>
</evidence>
<feature type="transmembrane region" description="Helical" evidence="7">
    <location>
        <begin position="32"/>
        <end position="54"/>
    </location>
</feature>
<dbReference type="Proteomes" id="UP001367508">
    <property type="component" value="Unassembled WGS sequence"/>
</dbReference>
<evidence type="ECO:0000256" key="7">
    <source>
        <dbReference type="SAM" id="Phobius"/>
    </source>
</evidence>
<evidence type="ECO:0000313" key="8">
    <source>
        <dbReference type="EMBL" id="KAK7315334.1"/>
    </source>
</evidence>
<feature type="transmembrane region" description="Helical" evidence="7">
    <location>
        <begin position="121"/>
        <end position="141"/>
    </location>
</feature>
<evidence type="ECO:0000256" key="6">
    <source>
        <dbReference type="ARBA" id="ARBA00023136"/>
    </source>
</evidence>
<dbReference type="EMBL" id="JAYMYQ010000008">
    <property type="protein sequence ID" value="KAK7315334.1"/>
    <property type="molecule type" value="Genomic_DNA"/>
</dbReference>
<dbReference type="GO" id="GO:0031969">
    <property type="term" value="C:chloroplast membrane"/>
    <property type="evidence" value="ECO:0007669"/>
    <property type="project" value="UniProtKB-SubCell"/>
</dbReference>
<name>A0AAN9PZB8_CANGL</name>
<keyword evidence="3" id="KW-0808">Transferase</keyword>
<dbReference type="PANTHER" id="PTHR43009">
    <property type="entry name" value="HOMOGENTISATE SOLANESYLTRANSFERASE, CHLOROPLASTIC"/>
    <property type="match status" value="1"/>
</dbReference>
<accession>A0AAN9PZB8</accession>
<keyword evidence="4 7" id="KW-0812">Transmembrane</keyword>
<keyword evidence="5 7" id="KW-1133">Transmembrane helix</keyword>
<dbReference type="GO" id="GO:0016765">
    <property type="term" value="F:transferase activity, transferring alkyl or aryl (other than methyl) groups"/>
    <property type="evidence" value="ECO:0007669"/>
    <property type="project" value="InterPro"/>
</dbReference>
<evidence type="ECO:0000256" key="1">
    <source>
        <dbReference type="ARBA" id="ARBA00004508"/>
    </source>
</evidence>
<dbReference type="InterPro" id="IPR000537">
    <property type="entry name" value="UbiA_prenyltransferase"/>
</dbReference>
<protein>
    <submittedName>
        <fullName evidence="8">Uncharacterized protein</fullName>
    </submittedName>
</protein>
<dbReference type="AlphaFoldDB" id="A0AAN9PZB8"/>
<keyword evidence="9" id="KW-1185">Reference proteome</keyword>
<sequence length="215" mass="24507">MVKATSGKSFESKPEAFGVESKLDSIKYSLDVFYRFMAIVLHSSKSFCVLEWLFNQCAFIKMEKNHVFKRPIAFPRSQIFAIAFLGLLHIVIAQLKDLPDTEGDRKHGVKNLSILIGPKPVFWTCVFLLEIAYGVAIMMGISSPYLWSKIITVIWDEFVKWPSHGASGVGHAILALILWYHAKSVDLKSNASTYSFYMLIWKLLSAEYFLIPFVR</sequence>
<comment type="similarity">
    <text evidence="2">Belongs to the UbiA prenyltransferase family.</text>
</comment>
<comment type="subcellular location">
    <subcellularLocation>
        <location evidence="1">Plastid</location>
        <location evidence="1">Chloroplast membrane</location>
        <topology evidence="1">Multi-pass membrane protein</topology>
    </subcellularLocation>
</comment>
<evidence type="ECO:0000256" key="2">
    <source>
        <dbReference type="ARBA" id="ARBA00005985"/>
    </source>
</evidence>
<feature type="transmembrane region" description="Helical" evidence="7">
    <location>
        <begin position="74"/>
        <end position="95"/>
    </location>
</feature>